<dbReference type="Proteomes" id="UP000002630">
    <property type="component" value="Unassembled WGS sequence"/>
</dbReference>
<dbReference type="eggNOG" id="ENOG502QR0G">
    <property type="taxonomic scope" value="Eukaryota"/>
</dbReference>
<accession>D8LCB5</accession>
<keyword evidence="2" id="KW-1185">Reference proteome</keyword>
<evidence type="ECO:0000313" key="2">
    <source>
        <dbReference type="Proteomes" id="UP000002630"/>
    </source>
</evidence>
<protein>
    <recommendedName>
        <fullName evidence="3">Isopenicillin N synthase-like Fe(2+) 2OG dioxygenase domain-containing protein</fullName>
    </recommendedName>
</protein>
<evidence type="ECO:0000313" key="1">
    <source>
        <dbReference type="EMBL" id="CBN78151.1"/>
    </source>
</evidence>
<dbReference type="EMBL" id="FN649760">
    <property type="protein sequence ID" value="CBN78151.1"/>
    <property type="molecule type" value="Genomic_DNA"/>
</dbReference>
<proteinExistence type="predicted"/>
<reference evidence="1 2" key="1">
    <citation type="journal article" date="2010" name="Nature">
        <title>The Ectocarpus genome and the independent evolution of multicellularity in brown algae.</title>
        <authorList>
            <person name="Cock J.M."/>
            <person name="Sterck L."/>
            <person name="Rouze P."/>
            <person name="Scornet D."/>
            <person name="Allen A.E."/>
            <person name="Amoutzias G."/>
            <person name="Anthouard V."/>
            <person name="Artiguenave F."/>
            <person name="Aury J.M."/>
            <person name="Badger J.H."/>
            <person name="Beszteri B."/>
            <person name="Billiau K."/>
            <person name="Bonnet E."/>
            <person name="Bothwell J.H."/>
            <person name="Bowler C."/>
            <person name="Boyen C."/>
            <person name="Brownlee C."/>
            <person name="Carrano C.J."/>
            <person name="Charrier B."/>
            <person name="Cho G.Y."/>
            <person name="Coelho S.M."/>
            <person name="Collen J."/>
            <person name="Corre E."/>
            <person name="Da Silva C."/>
            <person name="Delage L."/>
            <person name="Delaroque N."/>
            <person name="Dittami S.M."/>
            <person name="Doulbeau S."/>
            <person name="Elias M."/>
            <person name="Farnham G."/>
            <person name="Gachon C.M."/>
            <person name="Gschloessl B."/>
            <person name="Heesch S."/>
            <person name="Jabbari K."/>
            <person name="Jubin C."/>
            <person name="Kawai H."/>
            <person name="Kimura K."/>
            <person name="Kloareg B."/>
            <person name="Kupper F.C."/>
            <person name="Lang D."/>
            <person name="Le Bail A."/>
            <person name="Leblanc C."/>
            <person name="Lerouge P."/>
            <person name="Lohr M."/>
            <person name="Lopez P.J."/>
            <person name="Martens C."/>
            <person name="Maumus F."/>
            <person name="Michel G."/>
            <person name="Miranda-Saavedra D."/>
            <person name="Morales J."/>
            <person name="Moreau H."/>
            <person name="Motomura T."/>
            <person name="Nagasato C."/>
            <person name="Napoli C.A."/>
            <person name="Nelson D.R."/>
            <person name="Nyvall-Collen P."/>
            <person name="Peters A.F."/>
            <person name="Pommier C."/>
            <person name="Potin P."/>
            <person name="Poulain J."/>
            <person name="Quesneville H."/>
            <person name="Read B."/>
            <person name="Rensing S.A."/>
            <person name="Ritter A."/>
            <person name="Rousvoal S."/>
            <person name="Samanta M."/>
            <person name="Samson G."/>
            <person name="Schroeder D.C."/>
            <person name="Segurens B."/>
            <person name="Strittmatter M."/>
            <person name="Tonon T."/>
            <person name="Tregear J.W."/>
            <person name="Valentin K."/>
            <person name="von Dassow P."/>
            <person name="Yamagishi T."/>
            <person name="Van de Peer Y."/>
            <person name="Wincker P."/>
        </authorList>
    </citation>
    <scope>NUCLEOTIDE SEQUENCE [LARGE SCALE GENOMIC DNA]</scope>
    <source>
        <strain evidence="2">Ec32 / CCAP1310/4</strain>
    </source>
</reference>
<dbReference type="Gene3D" id="2.60.120.330">
    <property type="entry name" value="B-lactam Antibiotic, Isopenicillin N Synthase, Chain"/>
    <property type="match status" value="1"/>
</dbReference>
<name>D8LCB5_ECTSI</name>
<sequence>METFEIPVVDLSGWVGGAQGNGDDCRKLAEALHAFGIVLVRDPRVSEVDNNQFLDQMEKYYAQSDGVKDARPEFSYQVGVTPEGTERPRAHCERISQLPDGHRPLTLCPPEADPKWRFFWTIGPRPAVTKYQQLNPPPVVPEGFENWSTIMDAWGNKMIGALETVSRLCAIGLGLDEEAISTLMHEGPHLLAPTGSNFDKFDSAGTVLAGYHYDFNLLTIHGKSRYPGLSVWLRDGRKMPVSVPDGCLLVQAGKQLERLTGGHVLAGFHEVAVSQATIETMRKRKQEGQSLWRISSTCFGHVASDQVLRPLGKFATEEALAQYPSITAGDMMQEELKAINLAA</sequence>
<dbReference type="OrthoDB" id="10248513at2759"/>
<dbReference type="InParanoid" id="D8LCB5"/>
<organism evidence="1 2">
    <name type="scientific">Ectocarpus siliculosus</name>
    <name type="common">Brown alga</name>
    <name type="synonym">Conferva siliculosa</name>
    <dbReference type="NCBI Taxonomy" id="2880"/>
    <lineage>
        <taxon>Eukaryota</taxon>
        <taxon>Sar</taxon>
        <taxon>Stramenopiles</taxon>
        <taxon>Ochrophyta</taxon>
        <taxon>PX clade</taxon>
        <taxon>Phaeophyceae</taxon>
        <taxon>Ectocarpales</taxon>
        <taxon>Ectocarpaceae</taxon>
        <taxon>Ectocarpus</taxon>
    </lineage>
</organism>
<dbReference type="InterPro" id="IPR027443">
    <property type="entry name" value="IPNS-like_sf"/>
</dbReference>
<dbReference type="SUPFAM" id="SSF51197">
    <property type="entry name" value="Clavaminate synthase-like"/>
    <property type="match status" value="1"/>
</dbReference>
<dbReference type="STRING" id="2880.D8LCB5"/>
<dbReference type="AlphaFoldDB" id="D8LCB5"/>
<evidence type="ECO:0008006" key="3">
    <source>
        <dbReference type="Google" id="ProtNLM"/>
    </source>
</evidence>
<gene>
    <name evidence="1" type="ORF">Esi_0100_0068</name>
</gene>